<evidence type="ECO:0000313" key="2">
    <source>
        <dbReference type="EMBL" id="KAH7034508.1"/>
    </source>
</evidence>
<dbReference type="RefSeq" id="XP_046014601.1">
    <property type="nucleotide sequence ID" value="XM_046158226.1"/>
</dbReference>
<dbReference type="InterPro" id="IPR013097">
    <property type="entry name" value="Dabb"/>
</dbReference>
<dbReference type="Proteomes" id="UP000756346">
    <property type="component" value="Unassembled WGS sequence"/>
</dbReference>
<accession>A0A9P8Y9R4</accession>
<evidence type="ECO:0000313" key="3">
    <source>
        <dbReference type="Proteomes" id="UP000756346"/>
    </source>
</evidence>
<protein>
    <recommendedName>
        <fullName evidence="1">Stress-response A/B barrel domain-containing protein</fullName>
    </recommendedName>
</protein>
<dbReference type="EMBL" id="JAGTJQ010000003">
    <property type="protein sequence ID" value="KAH7034508.1"/>
    <property type="molecule type" value="Genomic_DNA"/>
</dbReference>
<proteinExistence type="predicted"/>
<dbReference type="AlphaFoldDB" id="A0A9P8Y9R4"/>
<sequence>MTVNRITLFKIADAAARQKLVDIYKTLQQRALKDGKPYILAAKAGSAAPDQRS</sequence>
<dbReference type="GeneID" id="70187772"/>
<organism evidence="2 3">
    <name type="scientific">Microdochium trichocladiopsis</name>
    <dbReference type="NCBI Taxonomy" id="1682393"/>
    <lineage>
        <taxon>Eukaryota</taxon>
        <taxon>Fungi</taxon>
        <taxon>Dikarya</taxon>
        <taxon>Ascomycota</taxon>
        <taxon>Pezizomycotina</taxon>
        <taxon>Sordariomycetes</taxon>
        <taxon>Xylariomycetidae</taxon>
        <taxon>Xylariales</taxon>
        <taxon>Microdochiaceae</taxon>
        <taxon>Microdochium</taxon>
    </lineage>
</organism>
<comment type="caution">
    <text evidence="2">The sequence shown here is derived from an EMBL/GenBank/DDBJ whole genome shotgun (WGS) entry which is preliminary data.</text>
</comment>
<keyword evidence="3" id="KW-1185">Reference proteome</keyword>
<dbReference type="PROSITE" id="PS51502">
    <property type="entry name" value="S_R_A_B_BARREL"/>
    <property type="match status" value="1"/>
</dbReference>
<feature type="domain" description="Stress-response A/B barrel" evidence="1">
    <location>
        <begin position="3"/>
        <end position="53"/>
    </location>
</feature>
<gene>
    <name evidence="2" type="ORF">B0I36DRAFT_360026</name>
</gene>
<evidence type="ECO:0000259" key="1">
    <source>
        <dbReference type="PROSITE" id="PS51502"/>
    </source>
</evidence>
<reference evidence="2" key="1">
    <citation type="journal article" date="2021" name="Nat. Commun.">
        <title>Genetic determinants of endophytism in the Arabidopsis root mycobiome.</title>
        <authorList>
            <person name="Mesny F."/>
            <person name="Miyauchi S."/>
            <person name="Thiergart T."/>
            <person name="Pickel B."/>
            <person name="Atanasova L."/>
            <person name="Karlsson M."/>
            <person name="Huettel B."/>
            <person name="Barry K.W."/>
            <person name="Haridas S."/>
            <person name="Chen C."/>
            <person name="Bauer D."/>
            <person name="Andreopoulos W."/>
            <person name="Pangilinan J."/>
            <person name="LaButti K."/>
            <person name="Riley R."/>
            <person name="Lipzen A."/>
            <person name="Clum A."/>
            <person name="Drula E."/>
            <person name="Henrissat B."/>
            <person name="Kohler A."/>
            <person name="Grigoriev I.V."/>
            <person name="Martin F.M."/>
            <person name="Hacquard S."/>
        </authorList>
    </citation>
    <scope>NUCLEOTIDE SEQUENCE</scope>
    <source>
        <strain evidence="2">MPI-CAGE-CH-0230</strain>
    </source>
</reference>
<name>A0A9P8Y9R4_9PEZI</name>
<dbReference type="OrthoDB" id="3830014at2759"/>